<dbReference type="Gene3D" id="2.40.10.220">
    <property type="entry name" value="predicted glycosyltransferase like domains"/>
    <property type="match status" value="1"/>
</dbReference>
<evidence type="ECO:0000313" key="7">
    <source>
        <dbReference type="Proteomes" id="UP000182108"/>
    </source>
</evidence>
<keyword evidence="6" id="KW-0966">Cell projection</keyword>
<keyword evidence="1" id="KW-0973">c-di-GMP</keyword>
<evidence type="ECO:0000256" key="1">
    <source>
        <dbReference type="ARBA" id="ARBA00022636"/>
    </source>
</evidence>
<sequence length="263" mass="29550">MSLAPDRFELYDPERYPDYVLRMPREIAVLLRSLAARRTPIAVFGGGRYLFPSMVLQVTEEHFFLDPCGDERLNALALERGVVCQGKLEGITLQFAAERLQRVEHQGVLALAAPLPRTMLRLQRREFFRLKPPTPTWWCELPRSAIVPLSPQEAEHAKLKLRILDLSVGGVSLLFPPDVPTPAHGTQLASARLILPPMDSLETAMEVRNVLPLDIPGPAKAIPMRVGFRFVGIPMAVANRLYRYLFELQREQLAARKAGLGVE</sequence>
<dbReference type="HAMAP" id="MF_01457">
    <property type="entry name" value="YcgR"/>
    <property type="match status" value="1"/>
</dbReference>
<keyword evidence="7" id="KW-1185">Reference proteome</keyword>
<evidence type="ECO:0000313" key="6">
    <source>
        <dbReference type="EMBL" id="CUB07724.1"/>
    </source>
</evidence>
<protein>
    <submittedName>
        <fullName evidence="6">C-di-GMP-binding flagellar brake protein YcgR, contains PilZNR and PilZ domains</fullName>
    </submittedName>
</protein>
<reference evidence="7" key="1">
    <citation type="submission" date="2015-08" db="EMBL/GenBank/DDBJ databases">
        <authorList>
            <person name="Babu N.S."/>
            <person name="Beckwith C.J."/>
            <person name="Beseler K.G."/>
            <person name="Brison A."/>
            <person name="Carone J.V."/>
            <person name="Caskin T.P."/>
            <person name="Diamond M."/>
            <person name="Durham M.E."/>
            <person name="Foxe J.M."/>
            <person name="Go M."/>
            <person name="Henderson B.A."/>
            <person name="Jones I.B."/>
            <person name="McGettigan J.A."/>
            <person name="Micheletti S.J."/>
            <person name="Nasrallah M.E."/>
            <person name="Ortiz D."/>
            <person name="Piller C.R."/>
            <person name="Privatt S.R."/>
            <person name="Schneider S.L."/>
            <person name="Sharp S."/>
            <person name="Smith T.C."/>
            <person name="Stanton J.D."/>
            <person name="Ullery H.E."/>
            <person name="Wilson R.J."/>
            <person name="Serrano M.G."/>
            <person name="Buck G."/>
            <person name="Lee V."/>
            <person name="Wang Y."/>
            <person name="Carvalho R."/>
            <person name="Voegtly L."/>
            <person name="Shi R."/>
            <person name="Duckworth R."/>
            <person name="Johnson A."/>
            <person name="Loviza R."/>
            <person name="Walstead R."/>
            <person name="Shah Z."/>
            <person name="Kiflezghi M."/>
            <person name="Wade K."/>
            <person name="Ball S.L."/>
            <person name="Bradley K.W."/>
            <person name="Asai D.J."/>
            <person name="Bowman C.A."/>
            <person name="Russell D.A."/>
            <person name="Pope W.H."/>
            <person name="Jacobs-Sera D."/>
            <person name="Hendrix R.W."/>
            <person name="Hatfull G.F."/>
        </authorList>
    </citation>
    <scope>NUCLEOTIDE SEQUENCE [LARGE SCALE GENOMIC DNA]</scope>
    <source>
        <strain evidence="7">JCM 19170</strain>
    </source>
</reference>
<dbReference type="Gene3D" id="2.30.110.10">
    <property type="entry name" value="Electron Transport, Fmn-binding Protein, Chain A"/>
    <property type="match status" value="1"/>
</dbReference>
<dbReference type="EMBL" id="CYHH01000011">
    <property type="protein sequence ID" value="CUB07724.1"/>
    <property type="molecule type" value="Genomic_DNA"/>
</dbReference>
<proteinExistence type="inferred from homology"/>
<dbReference type="Pfam" id="PF07238">
    <property type="entry name" value="PilZ"/>
    <property type="match status" value="1"/>
</dbReference>
<dbReference type="AlphaFoldDB" id="A0A0K6IXF1"/>
<keyword evidence="6" id="KW-0282">Flagellum</keyword>
<dbReference type="GO" id="GO:0035438">
    <property type="term" value="F:cyclic-di-GMP binding"/>
    <property type="evidence" value="ECO:0007669"/>
    <property type="project" value="InterPro"/>
</dbReference>
<keyword evidence="2" id="KW-0547">Nucleotide-binding</keyword>
<gene>
    <name evidence="6" type="ORF">Ga0061068_11114</name>
</gene>
<dbReference type="InterPro" id="IPR009926">
    <property type="entry name" value="T3SS_YcgR_PilZN"/>
</dbReference>
<feature type="domain" description="Type III secretion system flagellar brake protein YcgR PilZN" evidence="5">
    <location>
        <begin position="19"/>
        <end position="121"/>
    </location>
</feature>
<dbReference type="OrthoDB" id="5296475at2"/>
<evidence type="ECO:0000259" key="5">
    <source>
        <dbReference type="Pfam" id="PF07317"/>
    </source>
</evidence>
<name>A0A0K6IXF1_9PROT</name>
<organism evidence="6 7">
    <name type="scientific">Tepidiphilus thermophilus</name>
    <dbReference type="NCBI Taxonomy" id="876478"/>
    <lineage>
        <taxon>Bacteria</taxon>
        <taxon>Pseudomonadati</taxon>
        <taxon>Pseudomonadota</taxon>
        <taxon>Hydrogenophilia</taxon>
        <taxon>Hydrogenophilales</taxon>
        <taxon>Hydrogenophilaceae</taxon>
        <taxon>Tepidiphilus</taxon>
    </lineage>
</organism>
<evidence type="ECO:0000256" key="3">
    <source>
        <dbReference type="ARBA" id="ARBA00023143"/>
    </source>
</evidence>
<feature type="domain" description="PilZ" evidence="4">
    <location>
        <begin position="123"/>
        <end position="247"/>
    </location>
</feature>
<dbReference type="RefSeq" id="WP_055424001.1">
    <property type="nucleotide sequence ID" value="NZ_CYHH01000011.1"/>
</dbReference>
<dbReference type="GO" id="GO:0071945">
    <property type="term" value="P:regulation of bacterial-type flagellum-dependent cell motility by regulation of motor speed"/>
    <property type="evidence" value="ECO:0007669"/>
    <property type="project" value="InterPro"/>
</dbReference>
<keyword evidence="3" id="KW-0975">Bacterial flagellum</keyword>
<dbReference type="InterPro" id="IPR023787">
    <property type="entry name" value="T3SS_YcgR"/>
</dbReference>
<keyword evidence="6" id="KW-0969">Cilium</keyword>
<accession>A0A0K6IXF1</accession>
<dbReference type="Proteomes" id="UP000182108">
    <property type="component" value="Unassembled WGS sequence"/>
</dbReference>
<evidence type="ECO:0000259" key="4">
    <source>
        <dbReference type="Pfam" id="PF07238"/>
    </source>
</evidence>
<evidence type="ECO:0000256" key="2">
    <source>
        <dbReference type="ARBA" id="ARBA00022741"/>
    </source>
</evidence>
<dbReference type="InterPro" id="IPR012349">
    <property type="entry name" value="Split_barrel_FMN-bd"/>
</dbReference>
<dbReference type="InterPro" id="IPR009875">
    <property type="entry name" value="PilZ_domain"/>
</dbReference>
<dbReference type="Pfam" id="PF07317">
    <property type="entry name" value="PilZN"/>
    <property type="match status" value="1"/>
</dbReference>